<protein>
    <submittedName>
        <fullName evidence="2">Alpha/beta hydrolase</fullName>
    </submittedName>
</protein>
<proteinExistence type="predicted"/>
<dbReference type="RefSeq" id="WP_220306507.1">
    <property type="nucleotide sequence ID" value="NZ_CP080590.1"/>
</dbReference>
<reference evidence="2 3" key="1">
    <citation type="submission" date="2021-08" db="EMBL/GenBank/DDBJ databases">
        <title>Devosia salina sp. nov., isolated from the South China Sea sediment.</title>
        <authorList>
            <person name="Zhou Z."/>
        </authorList>
    </citation>
    <scope>NUCLEOTIDE SEQUENCE [LARGE SCALE GENOMIC DNA]</scope>
    <source>
        <strain evidence="2 3">SCS-3</strain>
    </source>
</reference>
<sequence>MDREFADDALTRFAAEGVPPLPEGGGTLERDDVRVWFGDYGSGPAVVLLHGGMGHAGNFGHQVPALLAAGYRVIAVDSRGQGRSSWDGRPFSYEQFAGDVAALLDRLDIARAAIVGWSDGACTGLALARAHKARVAGVFFFACNVDGSGAWPFEMTEVIGNCLVRHQKDYAALSPAPDGFEAMSQALQVMQSTQPDYSAADLASIDVPVWVAQAAGDEFIRPEHARYIAETIPGARLVMLDGVSHFAPVQRPALFNGAVLDFLTSLSDWR</sequence>
<accession>A0ABX8WH35</accession>
<dbReference type="InterPro" id="IPR050471">
    <property type="entry name" value="AB_hydrolase"/>
</dbReference>
<dbReference type="InterPro" id="IPR000073">
    <property type="entry name" value="AB_hydrolase_1"/>
</dbReference>
<dbReference type="Pfam" id="PF12697">
    <property type="entry name" value="Abhydrolase_6"/>
    <property type="match status" value="1"/>
</dbReference>
<dbReference type="GO" id="GO:0016787">
    <property type="term" value="F:hydrolase activity"/>
    <property type="evidence" value="ECO:0007669"/>
    <property type="project" value="UniProtKB-KW"/>
</dbReference>
<evidence type="ECO:0000313" key="3">
    <source>
        <dbReference type="Proteomes" id="UP000825799"/>
    </source>
</evidence>
<dbReference type="Proteomes" id="UP000825799">
    <property type="component" value="Chromosome"/>
</dbReference>
<evidence type="ECO:0000313" key="2">
    <source>
        <dbReference type="EMBL" id="QYO78026.1"/>
    </source>
</evidence>
<dbReference type="SUPFAM" id="SSF53474">
    <property type="entry name" value="alpha/beta-Hydrolases"/>
    <property type="match status" value="1"/>
</dbReference>
<gene>
    <name evidence="2" type="ORF">K1X15_05525</name>
</gene>
<keyword evidence="2" id="KW-0378">Hydrolase</keyword>
<organism evidence="2 3">
    <name type="scientific">Devosia salina</name>
    <dbReference type="NCBI Taxonomy" id="2860336"/>
    <lineage>
        <taxon>Bacteria</taxon>
        <taxon>Pseudomonadati</taxon>
        <taxon>Pseudomonadota</taxon>
        <taxon>Alphaproteobacteria</taxon>
        <taxon>Hyphomicrobiales</taxon>
        <taxon>Devosiaceae</taxon>
        <taxon>Devosia</taxon>
    </lineage>
</organism>
<evidence type="ECO:0000259" key="1">
    <source>
        <dbReference type="Pfam" id="PF12697"/>
    </source>
</evidence>
<dbReference type="EMBL" id="CP080590">
    <property type="protein sequence ID" value="QYO78026.1"/>
    <property type="molecule type" value="Genomic_DNA"/>
</dbReference>
<dbReference type="InterPro" id="IPR029058">
    <property type="entry name" value="AB_hydrolase_fold"/>
</dbReference>
<name>A0ABX8WH35_9HYPH</name>
<dbReference type="PANTHER" id="PTHR43433">
    <property type="entry name" value="HYDROLASE, ALPHA/BETA FOLD FAMILY PROTEIN"/>
    <property type="match status" value="1"/>
</dbReference>
<keyword evidence="3" id="KW-1185">Reference proteome</keyword>
<dbReference type="Gene3D" id="3.40.50.1820">
    <property type="entry name" value="alpha/beta hydrolase"/>
    <property type="match status" value="1"/>
</dbReference>
<dbReference type="PANTHER" id="PTHR43433:SF5">
    <property type="entry name" value="AB HYDROLASE-1 DOMAIN-CONTAINING PROTEIN"/>
    <property type="match status" value="1"/>
</dbReference>
<feature type="domain" description="AB hydrolase-1" evidence="1">
    <location>
        <begin position="46"/>
        <end position="256"/>
    </location>
</feature>